<reference evidence="2 3" key="1">
    <citation type="submission" date="2020-08" db="EMBL/GenBank/DDBJ databases">
        <title>Cohnella phylogeny.</title>
        <authorList>
            <person name="Dunlap C."/>
        </authorList>
    </citation>
    <scope>NUCLEOTIDE SEQUENCE [LARGE SCALE GENOMIC DNA]</scope>
    <source>
        <strain evidence="2 3">CBP 2801</strain>
    </source>
</reference>
<dbReference type="RefSeq" id="WP_185131254.1">
    <property type="nucleotide sequence ID" value="NZ_JACJVO010000028.1"/>
</dbReference>
<name>A0A7X0STG8_9BACL</name>
<feature type="region of interest" description="Disordered" evidence="1">
    <location>
        <begin position="144"/>
        <end position="169"/>
    </location>
</feature>
<evidence type="ECO:0000256" key="1">
    <source>
        <dbReference type="SAM" id="MobiDB-lite"/>
    </source>
</evidence>
<dbReference type="AlphaFoldDB" id="A0A7X0STG8"/>
<evidence type="ECO:0000313" key="2">
    <source>
        <dbReference type="EMBL" id="MBB6733593.1"/>
    </source>
</evidence>
<dbReference type="Proteomes" id="UP000564644">
    <property type="component" value="Unassembled WGS sequence"/>
</dbReference>
<evidence type="ECO:0000313" key="3">
    <source>
        <dbReference type="Proteomes" id="UP000564644"/>
    </source>
</evidence>
<accession>A0A7X0STG8</accession>
<sequence length="280" mass="30836">MSARKKAGAVYLAVAALVLASWIGNIFVYRGNQLPAGGFLRHYIEAPDSGGSFNLLYVANRQDNRQVASVFVEDVPGLRFYQPAIQTEMRYQKIYRIMAQIDPLGEKSEGEQDPIVIHSVKVQYTDGTSSREDIGEIRIFRQTAPSSGEKSPISSLSSSSSSDGTGTASMTVKRPVTLTGISSAWLPVLGNAFEWQANASGKKLDLPASLTAKQSLTVSYQFHLPEDNPLSMNVYELMLKMTFQEDSGKTYDGTLIAEHVPYPSEAEMHAYVRAQRREKA</sequence>
<organism evidence="2 3">
    <name type="scientific">Cohnella zeiphila</name>
    <dbReference type="NCBI Taxonomy" id="2761120"/>
    <lineage>
        <taxon>Bacteria</taxon>
        <taxon>Bacillati</taxon>
        <taxon>Bacillota</taxon>
        <taxon>Bacilli</taxon>
        <taxon>Bacillales</taxon>
        <taxon>Paenibacillaceae</taxon>
        <taxon>Cohnella</taxon>
    </lineage>
</organism>
<protein>
    <submittedName>
        <fullName evidence="2">Uncharacterized protein</fullName>
    </submittedName>
</protein>
<feature type="compositionally biased region" description="Low complexity" evidence="1">
    <location>
        <begin position="146"/>
        <end position="169"/>
    </location>
</feature>
<dbReference type="EMBL" id="JACJVO010000028">
    <property type="protein sequence ID" value="MBB6733593.1"/>
    <property type="molecule type" value="Genomic_DNA"/>
</dbReference>
<proteinExistence type="predicted"/>
<comment type="caution">
    <text evidence="2">The sequence shown here is derived from an EMBL/GenBank/DDBJ whole genome shotgun (WGS) entry which is preliminary data.</text>
</comment>
<gene>
    <name evidence="2" type="ORF">H7C18_21950</name>
</gene>
<keyword evidence="3" id="KW-1185">Reference proteome</keyword>